<dbReference type="PANTHER" id="PTHR34846:SF11">
    <property type="entry name" value="4-CARBOXYMUCONOLACTONE DECARBOXYLASE FAMILY PROTEIN (AFU_ORTHOLOGUE AFUA_6G11590)"/>
    <property type="match status" value="1"/>
</dbReference>
<keyword evidence="2" id="KW-1185">Reference proteome</keyword>
<sequence>MAGLRVRHHVLVRFKLLSPGQQARLAGNPGKTDLAGIMTHQESDMTQDRLARISPDQANAAQKRVIDRLGAGRGRIPTPFNIWLHSPRLAEGMEIIGTHIDADSTLTQAESEIAILSTAVHWNAPYVIANHQKHALKAGLGEEVVAAILDRRRPDGLSGRLGVVADAVWDILNGGMVGDVAFVRYDTELGRELIAELLVTIGYFTSVSLAMSLHALAPKA</sequence>
<dbReference type="Proteomes" id="UP000000361">
    <property type="component" value="Chromosome 2"/>
</dbReference>
<gene>
    <name evidence="1" type="ordered locus">Pden_3269</name>
</gene>
<evidence type="ECO:0000313" key="2">
    <source>
        <dbReference type="Proteomes" id="UP000000361"/>
    </source>
</evidence>
<dbReference type="EnsemblBacteria" id="ABL71347">
    <property type="protein sequence ID" value="ABL71347"/>
    <property type="gene ID" value="Pden_3269"/>
</dbReference>
<evidence type="ECO:0008006" key="3">
    <source>
        <dbReference type="Google" id="ProtNLM"/>
    </source>
</evidence>
<name>A1B753_PARDP</name>
<dbReference type="STRING" id="318586.Pden_3269"/>
<dbReference type="InterPro" id="IPR029032">
    <property type="entry name" value="AhpD-like"/>
</dbReference>
<protein>
    <recommendedName>
        <fullName evidence="3">Carboxymuconolactone decarboxylase</fullName>
    </recommendedName>
</protein>
<evidence type="ECO:0000313" key="1">
    <source>
        <dbReference type="EMBL" id="ABL71347.1"/>
    </source>
</evidence>
<dbReference type="eggNOG" id="COG2128">
    <property type="taxonomic scope" value="Bacteria"/>
</dbReference>
<dbReference type="KEGG" id="pde:Pden_3269"/>
<reference evidence="2" key="1">
    <citation type="submission" date="2006-12" db="EMBL/GenBank/DDBJ databases">
        <title>Complete sequence of chromosome 2 of Paracoccus denitrificans PD1222.</title>
        <authorList>
            <person name="Copeland A."/>
            <person name="Lucas S."/>
            <person name="Lapidus A."/>
            <person name="Barry K."/>
            <person name="Detter J.C."/>
            <person name="Glavina del Rio T."/>
            <person name="Hammon N."/>
            <person name="Israni S."/>
            <person name="Dalin E."/>
            <person name="Tice H."/>
            <person name="Pitluck S."/>
            <person name="Munk A.C."/>
            <person name="Brettin T."/>
            <person name="Bruce D."/>
            <person name="Han C."/>
            <person name="Tapia R."/>
            <person name="Gilna P."/>
            <person name="Schmutz J."/>
            <person name="Larimer F."/>
            <person name="Land M."/>
            <person name="Hauser L."/>
            <person name="Kyrpides N."/>
            <person name="Lykidis A."/>
            <person name="Spiro S."/>
            <person name="Richardson D.J."/>
            <person name="Moir J.W.B."/>
            <person name="Ferguson S.J."/>
            <person name="van Spanning R.J.M."/>
            <person name="Richardson P."/>
        </authorList>
    </citation>
    <scope>NUCLEOTIDE SEQUENCE [LARGE SCALE GENOMIC DNA]</scope>
    <source>
        <strain evidence="2">Pd 1222</strain>
    </source>
</reference>
<dbReference type="Gene3D" id="1.20.1290.10">
    <property type="entry name" value="AhpD-like"/>
    <property type="match status" value="1"/>
</dbReference>
<dbReference type="EMBL" id="CP000490">
    <property type="protein sequence ID" value="ABL71347.1"/>
    <property type="molecule type" value="Genomic_DNA"/>
</dbReference>
<proteinExistence type="predicted"/>
<dbReference type="PANTHER" id="PTHR34846">
    <property type="entry name" value="4-CARBOXYMUCONOLACTONE DECARBOXYLASE FAMILY PROTEIN (AFU_ORTHOLOGUE AFUA_6G11590)"/>
    <property type="match status" value="1"/>
</dbReference>
<dbReference type="HOGENOM" id="CLU_082760_3_0_5"/>
<accession>A1B753</accession>
<dbReference type="AlphaFoldDB" id="A1B753"/>
<dbReference type="SUPFAM" id="SSF69118">
    <property type="entry name" value="AhpD-like"/>
    <property type="match status" value="1"/>
</dbReference>
<organism evidence="1 2">
    <name type="scientific">Paracoccus denitrificans (strain Pd 1222)</name>
    <dbReference type="NCBI Taxonomy" id="318586"/>
    <lineage>
        <taxon>Bacteria</taxon>
        <taxon>Pseudomonadati</taxon>
        <taxon>Pseudomonadota</taxon>
        <taxon>Alphaproteobacteria</taxon>
        <taxon>Rhodobacterales</taxon>
        <taxon>Paracoccaceae</taxon>
        <taxon>Paracoccus</taxon>
    </lineage>
</organism>